<comment type="subcellular location">
    <subcellularLocation>
        <location evidence="2">Cell membrane</location>
        <topology evidence="2">Single-pass type II membrane protein</topology>
    </subcellularLocation>
</comment>
<dbReference type="PROSITE" id="PS51885">
    <property type="entry name" value="NEPRILYSIN"/>
    <property type="match status" value="1"/>
</dbReference>
<comment type="cofactor">
    <cofactor evidence="1">
        <name>Zn(2+)</name>
        <dbReference type="ChEBI" id="CHEBI:29105"/>
    </cofactor>
</comment>
<organism evidence="12 13">
    <name type="scientific">Drosophila navojoa</name>
    <name type="common">Fruit fly</name>
    <dbReference type="NCBI Taxonomy" id="7232"/>
    <lineage>
        <taxon>Eukaryota</taxon>
        <taxon>Metazoa</taxon>
        <taxon>Ecdysozoa</taxon>
        <taxon>Arthropoda</taxon>
        <taxon>Hexapoda</taxon>
        <taxon>Insecta</taxon>
        <taxon>Pterygota</taxon>
        <taxon>Neoptera</taxon>
        <taxon>Endopterygota</taxon>
        <taxon>Diptera</taxon>
        <taxon>Brachycera</taxon>
        <taxon>Muscomorpha</taxon>
        <taxon>Ephydroidea</taxon>
        <taxon>Drosophilidae</taxon>
        <taxon>Drosophila</taxon>
    </lineage>
</organism>
<dbReference type="Gene3D" id="1.10.1380.10">
    <property type="entry name" value="Neutral endopeptidase , domain2"/>
    <property type="match status" value="1"/>
</dbReference>
<keyword evidence="5" id="KW-0479">Metal-binding</keyword>
<dbReference type="GO" id="GO:0046872">
    <property type="term" value="F:metal ion binding"/>
    <property type="evidence" value="ECO:0007669"/>
    <property type="project" value="UniProtKB-KW"/>
</dbReference>
<dbReference type="Gene3D" id="3.40.390.10">
    <property type="entry name" value="Collagenase (Catalytic Domain)"/>
    <property type="match status" value="1"/>
</dbReference>
<evidence type="ECO:0000256" key="6">
    <source>
        <dbReference type="ARBA" id="ARBA00022801"/>
    </source>
</evidence>
<evidence type="ECO:0000256" key="5">
    <source>
        <dbReference type="ARBA" id="ARBA00022723"/>
    </source>
</evidence>
<keyword evidence="4" id="KW-0645">Protease</keyword>
<evidence type="ECO:0008006" key="14">
    <source>
        <dbReference type="Google" id="ProtNLM"/>
    </source>
</evidence>
<evidence type="ECO:0000256" key="9">
    <source>
        <dbReference type="SAM" id="SignalP"/>
    </source>
</evidence>
<dbReference type="InterPro" id="IPR008753">
    <property type="entry name" value="Peptidase_M13_N"/>
</dbReference>
<reference evidence="12 13" key="1">
    <citation type="journal article" date="2019" name="J. Hered.">
        <title>An Improved Genome Assembly for Drosophila navojoa, the Basal Species in the mojavensis Cluster.</title>
        <authorList>
            <person name="Vanderlinde T."/>
            <person name="Dupim E.G."/>
            <person name="Nazario-Yepiz N.O."/>
            <person name="Carvalho A.B."/>
        </authorList>
    </citation>
    <scope>NUCLEOTIDE SEQUENCE [LARGE SCALE GENOMIC DNA]</scope>
    <source>
        <strain evidence="12">Navoj_Jal97</strain>
        <tissue evidence="12">Whole organism</tissue>
    </source>
</reference>
<keyword evidence="13" id="KW-1185">Reference proteome</keyword>
<evidence type="ECO:0000313" key="12">
    <source>
        <dbReference type="EMBL" id="TDG49829.1"/>
    </source>
</evidence>
<sequence length="685" mass="80127">MDLGKQLLMGVALLALACSTTGAYPAANNYTTDILRLAKAAHIKAYLSTGEPRPCENFYNFACGNWPRLHPARLHNKKTNYLEELQELFVRKSADMLKSSKTSADSSADRLLKRFYVSCHAQANDTRSALEALLQVTDFRGGWPEIRVPSWYYYEYDWLQAVAMLKRRLGVDIFIGLDVVLDYKEENMHRLKIGAPQLPLGHRRQYLDAAFHEARERYEEAIRQKLEGYFPQQSERWQHEVAAQVLQIEQQLAKGLPHNPALTLEQTTRLRTAAEMKAAYGSYVDVSRYLQMIYNDTLYVDLYETPEDYMSNLVDVIRNTPKLHLANYTIWRALDTLDQARVPLNAQPGIWCVQLVRQYFPQHLESLFHRNFNNMQMINELQSTWADIKRVFREDLQASTDLHWLTLETRQKAIAKLEALELQFRNHDDTQLIRQVHGLNLHQDQFYANLVKVLQWRTQRHLAKLVEEPRLTDKVYKVPHYELTTNKMQIPITFLQARFFWDPVYPNALKYGTIGVLLARQMLHGFDEVGRRYDRHGYRNNWWDLTSETSYLRRAQCFQEQYAVFVQFRDKPVQDKGLLSRIVADNGALSIAYRAYSKWLRNSPETSATYQRERLPLLDHTENELFFLAYAQLYCSDYPESVELFEELPEPFRVNTALSNSEQFAQAFSCSKSDKLNARFKCAIY</sequence>
<accession>A0A484BLX2</accession>
<evidence type="ECO:0000256" key="8">
    <source>
        <dbReference type="ARBA" id="ARBA00023049"/>
    </source>
</evidence>
<evidence type="ECO:0000259" key="11">
    <source>
        <dbReference type="Pfam" id="PF05649"/>
    </source>
</evidence>
<comment type="similarity">
    <text evidence="3">Belongs to the peptidase M13 family.</text>
</comment>
<keyword evidence="7" id="KW-0862">Zinc</keyword>
<dbReference type="GO" id="GO:0016485">
    <property type="term" value="P:protein processing"/>
    <property type="evidence" value="ECO:0007669"/>
    <property type="project" value="TreeGrafter"/>
</dbReference>
<dbReference type="EMBL" id="LSRL02000020">
    <property type="protein sequence ID" value="TDG49829.1"/>
    <property type="molecule type" value="Genomic_DNA"/>
</dbReference>
<feature type="signal peptide" evidence="9">
    <location>
        <begin position="1"/>
        <end position="23"/>
    </location>
</feature>
<dbReference type="GO" id="GO:0004222">
    <property type="term" value="F:metalloendopeptidase activity"/>
    <property type="evidence" value="ECO:0007669"/>
    <property type="project" value="InterPro"/>
</dbReference>
<evidence type="ECO:0000256" key="1">
    <source>
        <dbReference type="ARBA" id="ARBA00001947"/>
    </source>
</evidence>
<dbReference type="InterPro" id="IPR042089">
    <property type="entry name" value="Peptidase_M13_dom_2"/>
</dbReference>
<dbReference type="PANTHER" id="PTHR11733:SF238">
    <property type="entry name" value="FI07649P-RELATED"/>
    <property type="match status" value="1"/>
</dbReference>
<dbReference type="InterPro" id="IPR024079">
    <property type="entry name" value="MetalloPept_cat_dom_sf"/>
</dbReference>
<dbReference type="OMA" id="ANYTIWR"/>
<dbReference type="AlphaFoldDB" id="A0A484BLX2"/>
<keyword evidence="6" id="KW-0378">Hydrolase</keyword>
<feature type="chain" id="PRO_5019778031" description="Peptidase M13 N-terminal domain-containing protein" evidence="9">
    <location>
        <begin position="24"/>
        <end position="685"/>
    </location>
</feature>
<dbReference type="SUPFAM" id="SSF55486">
    <property type="entry name" value="Metalloproteases ('zincins'), catalytic domain"/>
    <property type="match status" value="1"/>
</dbReference>
<dbReference type="CDD" id="cd08662">
    <property type="entry name" value="M13"/>
    <property type="match status" value="1"/>
</dbReference>
<evidence type="ECO:0000256" key="7">
    <source>
        <dbReference type="ARBA" id="ARBA00022833"/>
    </source>
</evidence>
<dbReference type="Proteomes" id="UP000295192">
    <property type="component" value="Unassembled WGS sequence"/>
</dbReference>
<evidence type="ECO:0000256" key="3">
    <source>
        <dbReference type="ARBA" id="ARBA00007357"/>
    </source>
</evidence>
<evidence type="ECO:0000313" key="13">
    <source>
        <dbReference type="Proteomes" id="UP000295192"/>
    </source>
</evidence>
<dbReference type="Pfam" id="PF05649">
    <property type="entry name" value="Peptidase_M13_N"/>
    <property type="match status" value="1"/>
</dbReference>
<proteinExistence type="inferred from homology"/>
<dbReference type="Pfam" id="PF01431">
    <property type="entry name" value="Peptidase_M13"/>
    <property type="match status" value="1"/>
</dbReference>
<dbReference type="InterPro" id="IPR000718">
    <property type="entry name" value="Peptidase_M13"/>
</dbReference>
<dbReference type="PANTHER" id="PTHR11733">
    <property type="entry name" value="ZINC METALLOPROTEASE FAMILY M13 NEPRILYSIN-RELATED"/>
    <property type="match status" value="1"/>
</dbReference>
<dbReference type="PROSITE" id="PS51257">
    <property type="entry name" value="PROKAR_LIPOPROTEIN"/>
    <property type="match status" value="1"/>
</dbReference>
<gene>
    <name evidence="12" type="ORF">AWZ03_003817</name>
</gene>
<keyword evidence="9" id="KW-0732">Signal</keyword>
<evidence type="ECO:0000256" key="2">
    <source>
        <dbReference type="ARBA" id="ARBA00004401"/>
    </source>
</evidence>
<dbReference type="KEGG" id="dnv:108659288"/>
<evidence type="ECO:0000259" key="10">
    <source>
        <dbReference type="Pfam" id="PF01431"/>
    </source>
</evidence>
<dbReference type="GO" id="GO:0005886">
    <property type="term" value="C:plasma membrane"/>
    <property type="evidence" value="ECO:0007669"/>
    <property type="project" value="UniProtKB-SubCell"/>
</dbReference>
<feature type="domain" description="Peptidase M13 N-terminal" evidence="11">
    <location>
        <begin position="54"/>
        <end position="423"/>
    </location>
</feature>
<name>A0A484BLX2_DRONA</name>
<evidence type="ECO:0000256" key="4">
    <source>
        <dbReference type="ARBA" id="ARBA00022670"/>
    </source>
</evidence>
<dbReference type="InterPro" id="IPR018497">
    <property type="entry name" value="Peptidase_M13_C"/>
</dbReference>
<comment type="caution">
    <text evidence="12">The sequence shown here is derived from an EMBL/GenBank/DDBJ whole genome shotgun (WGS) entry which is preliminary data.</text>
</comment>
<feature type="domain" description="Peptidase M13 C-terminal" evidence="10">
    <location>
        <begin position="481"/>
        <end position="683"/>
    </location>
</feature>
<keyword evidence="8" id="KW-0482">Metalloprotease</keyword>
<protein>
    <recommendedName>
        <fullName evidence="14">Peptidase M13 N-terminal domain-containing protein</fullName>
    </recommendedName>
</protein>
<dbReference type="OrthoDB" id="7944999at2759"/>